<dbReference type="EMBL" id="BJVY01000146">
    <property type="protein sequence ID" value="GEL75743.1"/>
    <property type="molecule type" value="Genomic_DNA"/>
</dbReference>
<dbReference type="Proteomes" id="UP000321224">
    <property type="component" value="Unassembled WGS sequence"/>
</dbReference>
<organism evidence="1 2">
    <name type="scientific">Myxococcus virescens</name>
    <dbReference type="NCBI Taxonomy" id="83456"/>
    <lineage>
        <taxon>Bacteria</taxon>
        <taxon>Pseudomonadati</taxon>
        <taxon>Myxococcota</taxon>
        <taxon>Myxococcia</taxon>
        <taxon>Myxococcales</taxon>
        <taxon>Cystobacterineae</taxon>
        <taxon>Myxococcaceae</taxon>
        <taxon>Myxococcus</taxon>
    </lineage>
</organism>
<accession>A0A511HQ78</accession>
<sequence length="66" mass="6995">MDSSFFVFGGVLRGMVVLSIWGRGYTSAVHEGGPAALMRCCPAGRGVAGERRRYLLLALVAALRPA</sequence>
<proteinExistence type="predicted"/>
<gene>
    <name evidence="1" type="ORF">MVI01_75270</name>
</gene>
<evidence type="ECO:0000313" key="2">
    <source>
        <dbReference type="Proteomes" id="UP000321224"/>
    </source>
</evidence>
<reference evidence="1 2" key="1">
    <citation type="submission" date="2019-07" db="EMBL/GenBank/DDBJ databases">
        <title>Whole genome shotgun sequence of Myxococcus virescens NBRC 100334.</title>
        <authorList>
            <person name="Hosoyama A."/>
            <person name="Uohara A."/>
            <person name="Ohji S."/>
            <person name="Ichikawa N."/>
        </authorList>
    </citation>
    <scope>NUCLEOTIDE SEQUENCE [LARGE SCALE GENOMIC DNA]</scope>
    <source>
        <strain evidence="1 2">NBRC 100334</strain>
    </source>
</reference>
<name>A0A511HQ78_9BACT</name>
<comment type="caution">
    <text evidence="1">The sequence shown here is derived from an EMBL/GenBank/DDBJ whole genome shotgun (WGS) entry which is preliminary data.</text>
</comment>
<protein>
    <submittedName>
        <fullName evidence="1">Uncharacterized protein</fullName>
    </submittedName>
</protein>
<dbReference type="AlphaFoldDB" id="A0A511HQ78"/>
<evidence type="ECO:0000313" key="1">
    <source>
        <dbReference type="EMBL" id="GEL75743.1"/>
    </source>
</evidence>